<dbReference type="Gene3D" id="3.40.50.1390">
    <property type="entry name" value="Resolvase, N-terminal catalytic domain"/>
    <property type="match status" value="1"/>
</dbReference>
<reference evidence="3 4" key="1">
    <citation type="submission" date="2016-10" db="EMBL/GenBank/DDBJ databases">
        <authorList>
            <person name="de Groot N.N."/>
        </authorList>
    </citation>
    <scope>NUCLEOTIDE SEQUENCE [LARGE SCALE GENOMIC DNA]</scope>
    <source>
        <strain evidence="3 4">743A</strain>
    </source>
</reference>
<dbReference type="EMBL" id="FOYZ01000005">
    <property type="protein sequence ID" value="SFR76203.1"/>
    <property type="molecule type" value="Genomic_DNA"/>
</dbReference>
<name>A0A1I6JAZ9_9FIRM</name>
<dbReference type="GO" id="GO:0000150">
    <property type="term" value="F:DNA strand exchange activity"/>
    <property type="evidence" value="ECO:0007669"/>
    <property type="project" value="InterPro"/>
</dbReference>
<proteinExistence type="predicted"/>
<dbReference type="InterPro" id="IPR011109">
    <property type="entry name" value="DNA_bind_recombinase_dom"/>
</dbReference>
<dbReference type="InterPro" id="IPR038109">
    <property type="entry name" value="DNA_bind_recomb_sf"/>
</dbReference>
<dbReference type="STRING" id="37658.SAMN05661086_01523"/>
<protein>
    <submittedName>
        <fullName evidence="3">Site-specific DNA recombinase</fullName>
    </submittedName>
</protein>
<keyword evidence="4" id="KW-1185">Reference proteome</keyword>
<gene>
    <name evidence="3" type="ORF">SAMN05661086_01523</name>
</gene>
<dbReference type="Gene3D" id="3.90.1750.20">
    <property type="entry name" value="Putative Large Serine Recombinase, Chain B, Domain 2"/>
    <property type="match status" value="1"/>
</dbReference>
<dbReference type="Proteomes" id="UP000199659">
    <property type="component" value="Unassembled WGS sequence"/>
</dbReference>
<evidence type="ECO:0000313" key="4">
    <source>
        <dbReference type="Proteomes" id="UP000199659"/>
    </source>
</evidence>
<feature type="domain" description="Recombinase" evidence="2">
    <location>
        <begin position="173"/>
        <end position="313"/>
    </location>
</feature>
<sequence length="484" mass="56333">MVSEDKSVILYLRVSCEDFKLSEAIESNSITSQRQLLQQYLQKNQELGTSKIIEMIDDGFSGTNFQRPQFEKMIELSMKGKVKCIIVKDFSRFGRNYIELGHYLECVFPMQGIRFISVNDGFDSEQVRGTTGGLEVSFRNFIYDMYCKDLSKKVKSAIAVRQRQGEFLSPYAFYGYKKSEENKHSLVVDEEAAKVVREIFQMAADQYSTYRIARSLNEKGILTPAEYKKKMGLNRYCNISSCWTQDKVTRIVRDERYLGKLIFNKRVRSETGSKKTVKVSRENWITVSGTHPAIIPKELYDQANGTLKVIHEKKKVQSEGKRGIYFCGSCGKKLRTSKNKAPYLECPMARYVDKRQCGEIKIEKEGLETVLLQVIGCFNQILKNHKIQDKTIKRLQLEIKGFENKKIELYEYYKQKNISQHSYFSQKKVLTEQIESSKNQIQHLAKENQVEAKNISDFIASVVVHEPYRITIEWRNQRWQQGFD</sequence>
<dbReference type="PROSITE" id="PS51736">
    <property type="entry name" value="RECOMBINASES_3"/>
    <property type="match status" value="1"/>
</dbReference>
<dbReference type="PANTHER" id="PTHR30461:SF23">
    <property type="entry name" value="DNA RECOMBINASE-RELATED"/>
    <property type="match status" value="1"/>
</dbReference>
<dbReference type="AlphaFoldDB" id="A0A1I6JAZ9"/>
<evidence type="ECO:0000259" key="2">
    <source>
        <dbReference type="PROSITE" id="PS51737"/>
    </source>
</evidence>
<dbReference type="SUPFAM" id="SSF53041">
    <property type="entry name" value="Resolvase-like"/>
    <property type="match status" value="1"/>
</dbReference>
<dbReference type="GO" id="GO:0003677">
    <property type="term" value="F:DNA binding"/>
    <property type="evidence" value="ECO:0007669"/>
    <property type="project" value="InterPro"/>
</dbReference>
<dbReference type="InterPro" id="IPR006119">
    <property type="entry name" value="Resolv_N"/>
</dbReference>
<dbReference type="PROSITE" id="PS51737">
    <property type="entry name" value="RECOMBINASE_DNA_BIND"/>
    <property type="match status" value="1"/>
</dbReference>
<evidence type="ECO:0000313" key="3">
    <source>
        <dbReference type="EMBL" id="SFR76203.1"/>
    </source>
</evidence>
<dbReference type="OrthoDB" id="9784557at2"/>
<dbReference type="InterPro" id="IPR050639">
    <property type="entry name" value="SSR_resolvase"/>
</dbReference>
<feature type="domain" description="Resolvase/invertase-type recombinase catalytic" evidence="1">
    <location>
        <begin position="7"/>
        <end position="165"/>
    </location>
</feature>
<organism evidence="3 4">
    <name type="scientific">Anaeromicropila populeti</name>
    <dbReference type="NCBI Taxonomy" id="37658"/>
    <lineage>
        <taxon>Bacteria</taxon>
        <taxon>Bacillati</taxon>
        <taxon>Bacillota</taxon>
        <taxon>Clostridia</taxon>
        <taxon>Lachnospirales</taxon>
        <taxon>Lachnospiraceae</taxon>
        <taxon>Anaeromicropila</taxon>
    </lineage>
</organism>
<dbReference type="PANTHER" id="PTHR30461">
    <property type="entry name" value="DNA-INVERTASE FROM LAMBDOID PROPHAGE"/>
    <property type="match status" value="1"/>
</dbReference>
<dbReference type="InterPro" id="IPR036162">
    <property type="entry name" value="Resolvase-like_N_sf"/>
</dbReference>
<dbReference type="Pfam" id="PF00239">
    <property type="entry name" value="Resolvase"/>
    <property type="match status" value="1"/>
</dbReference>
<accession>A0A1I6JAZ9</accession>
<dbReference type="Pfam" id="PF07508">
    <property type="entry name" value="Recombinase"/>
    <property type="match status" value="1"/>
</dbReference>
<evidence type="ECO:0000259" key="1">
    <source>
        <dbReference type="PROSITE" id="PS51736"/>
    </source>
</evidence>
<dbReference type="SMART" id="SM00857">
    <property type="entry name" value="Resolvase"/>
    <property type="match status" value="1"/>
</dbReference>